<dbReference type="InterPro" id="IPR001878">
    <property type="entry name" value="Znf_CCHC"/>
</dbReference>
<dbReference type="GO" id="GO:0008270">
    <property type="term" value="F:zinc ion binding"/>
    <property type="evidence" value="ECO:0007669"/>
    <property type="project" value="UniProtKB-KW"/>
</dbReference>
<feature type="compositionally biased region" description="Low complexity" evidence="2">
    <location>
        <begin position="554"/>
        <end position="568"/>
    </location>
</feature>
<dbReference type="EMBL" id="CAJGYO010000005">
    <property type="protein sequence ID" value="CAD6232344.1"/>
    <property type="molecule type" value="Genomic_DNA"/>
</dbReference>
<evidence type="ECO:0000313" key="4">
    <source>
        <dbReference type="EMBL" id="CAD6232344.1"/>
    </source>
</evidence>
<dbReference type="GO" id="GO:0003676">
    <property type="term" value="F:nucleic acid binding"/>
    <property type="evidence" value="ECO:0007669"/>
    <property type="project" value="InterPro"/>
</dbReference>
<organism evidence="4 5">
    <name type="scientific">Miscanthus lutarioriparius</name>
    <dbReference type="NCBI Taxonomy" id="422564"/>
    <lineage>
        <taxon>Eukaryota</taxon>
        <taxon>Viridiplantae</taxon>
        <taxon>Streptophyta</taxon>
        <taxon>Embryophyta</taxon>
        <taxon>Tracheophyta</taxon>
        <taxon>Spermatophyta</taxon>
        <taxon>Magnoliopsida</taxon>
        <taxon>Liliopsida</taxon>
        <taxon>Poales</taxon>
        <taxon>Poaceae</taxon>
        <taxon>PACMAD clade</taxon>
        <taxon>Panicoideae</taxon>
        <taxon>Andropogonodae</taxon>
        <taxon>Andropogoneae</taxon>
        <taxon>Saccharinae</taxon>
        <taxon>Miscanthus</taxon>
    </lineage>
</organism>
<feature type="compositionally biased region" description="Basic residues" evidence="2">
    <location>
        <begin position="338"/>
        <end position="350"/>
    </location>
</feature>
<reference evidence="4" key="1">
    <citation type="submission" date="2020-10" db="EMBL/GenBank/DDBJ databases">
        <authorList>
            <person name="Han B."/>
            <person name="Lu T."/>
            <person name="Zhao Q."/>
            <person name="Huang X."/>
            <person name="Zhao Y."/>
        </authorList>
    </citation>
    <scope>NUCLEOTIDE SEQUENCE</scope>
</reference>
<feature type="region of interest" description="Disordered" evidence="2">
    <location>
        <begin position="621"/>
        <end position="664"/>
    </location>
</feature>
<dbReference type="SMART" id="SM00343">
    <property type="entry name" value="ZnF_C2HC"/>
    <property type="match status" value="2"/>
</dbReference>
<feature type="domain" description="CCHC-type" evidence="3">
    <location>
        <begin position="691"/>
        <end position="707"/>
    </location>
</feature>
<protein>
    <recommendedName>
        <fullName evidence="3">CCHC-type domain-containing protein</fullName>
    </recommendedName>
</protein>
<keyword evidence="5" id="KW-1185">Reference proteome</keyword>
<feature type="region of interest" description="Disordered" evidence="2">
    <location>
        <begin position="99"/>
        <end position="118"/>
    </location>
</feature>
<dbReference type="Gene3D" id="4.10.60.10">
    <property type="entry name" value="Zinc finger, CCHC-type"/>
    <property type="match status" value="1"/>
</dbReference>
<dbReference type="OrthoDB" id="696926at2759"/>
<feature type="compositionally biased region" description="Basic and acidic residues" evidence="2">
    <location>
        <begin position="653"/>
        <end position="664"/>
    </location>
</feature>
<evidence type="ECO:0000313" key="5">
    <source>
        <dbReference type="Proteomes" id="UP000604825"/>
    </source>
</evidence>
<proteinExistence type="predicted"/>
<dbReference type="PROSITE" id="PS50158">
    <property type="entry name" value="ZF_CCHC"/>
    <property type="match status" value="1"/>
</dbReference>
<dbReference type="PANTHER" id="PTHR33087">
    <property type="entry name" value="OS07G0539200 PROTEIN"/>
    <property type="match status" value="1"/>
</dbReference>
<sequence>MRASTPSVGARSFRVLRNRLTRQQLDNAVEEVHLPMEVEQPQQQLDNAEILAVEHNLMQPADKMHQNQGFALHQPLANDIIMPDIVWNEEIPRDQLVVPGEEDPQENPEEPEPPVQNQEIPAQNLNVGMALIEGPAIDPAYLDWERRKATEAIKIWDSLTHKGMSGDLTITIPMEWANFFTALLLSQRASCGPGTSYPPRLLVCWIKLACISEIVDNGAIEKNLACISEIVDNGAADRTEGEQILEVLAEKQGSEGQTCTPPGRKKTGKRTVPLVDSEVRSDRLKQAQNGFKPTSGGCKNCLACTPSAPTLSKEVIKNLGVQFCKMNPDDLLDEALMKKRSKPSPVKKGKGKPEEKPEANDGKETSKKAVAGEPPHPASPAATPAPAATKKPTSEPVPLDPEVPPTDLAPPTSPASSNSPSALDLEDPFEVELVDWDEEDIDGAAPGMDVADAEAADAMAAHLTTMSSALKTAPPAMDPTGSVPVEHPKPTMNSALKTMPPDPARSAPVEHPKPPGASRPLVLGRAGEARAGRATAVSPAKDCTASGRSVTSLSSARAAASPHPAPDSGPGGAAATGKGLPSLAACGSKPLPGLLRANLNSGPAKLWKTGECSRVNERLGELQSGQVSPSWHAAKTRRRGRHDSMPFQATSDTQRKGRDAAREGFKRRAAGRCYRCLATDHRLAQCREPVRCLECRGVGHFARTCPSRRQAVSTNLRSRLVFPPDNIHSRVKFPPLTHPSSPPQPVPTTMAFVPGQALQRPARNHVNIVATEGVLREANRLRTHAVIISAPQEGYRSNALEVGYALWAQLRIPRHNIRGFVEIGGSAFQITPWRAAGGPTETTWWYHVKVVMENVPREAWNEDGVKLILGDPCIFDNIDTSPEARETPDLLTSWVWMEDPDELPRSISYTFFAARAGQAMQINGLGPVPTRIPATPPIGREGDSLILVHLASYQDWSPSSTDSGSGTSSEHGSSGTWFIPFEWTRGVLDGRAAKGRRAQPGGCRPPPSTYVRRNDHDDDERGPRPREELQKSSRVRQLFPGCSSERSLWRCRCTTTRPFATTPMVTIAELSPQCTCLPRAPLPLVDRCLTLGQGGHDIVFGPGVQVSPMAQLVEESQVEEISDRVTRMDIDGTPRSGMILEAAGGAAELAVAGGLGTNEATVEDGGQAVAGASGVAASVGCATFCKAIVKDTTAPLLPRSDTPQLPRDGAEPQQMVIVATRTILRQFA</sequence>
<evidence type="ECO:0000259" key="3">
    <source>
        <dbReference type="PROSITE" id="PS50158"/>
    </source>
</evidence>
<feature type="compositionally biased region" description="Pro residues" evidence="2">
    <location>
        <begin position="398"/>
        <end position="413"/>
    </location>
</feature>
<name>A0A811NWQ1_9POAL</name>
<feature type="compositionally biased region" description="Acidic residues" evidence="2">
    <location>
        <begin position="100"/>
        <end position="112"/>
    </location>
</feature>
<comment type="caution">
    <text evidence="4">The sequence shown here is derived from an EMBL/GenBank/DDBJ whole genome shotgun (WGS) entry which is preliminary data.</text>
</comment>
<feature type="region of interest" description="Disordered" evidence="2">
    <location>
        <begin position="337"/>
        <end position="428"/>
    </location>
</feature>
<accession>A0A811NWQ1</accession>
<dbReference type="AlphaFoldDB" id="A0A811NWQ1"/>
<feature type="compositionally biased region" description="Low complexity" evidence="2">
    <location>
        <begin position="379"/>
        <end position="396"/>
    </location>
</feature>
<dbReference type="SUPFAM" id="SSF57756">
    <property type="entry name" value="Retrovirus zinc finger-like domains"/>
    <property type="match status" value="1"/>
</dbReference>
<dbReference type="PANTHER" id="PTHR33087:SF21">
    <property type="entry name" value="OS03G0782100 PROTEIN"/>
    <property type="match status" value="1"/>
</dbReference>
<gene>
    <name evidence="4" type="ORF">NCGR_LOCUS22029</name>
</gene>
<keyword evidence="1" id="KW-0863">Zinc-finger</keyword>
<evidence type="ECO:0000256" key="1">
    <source>
        <dbReference type="PROSITE-ProRule" id="PRU00047"/>
    </source>
</evidence>
<keyword evidence="1" id="KW-0479">Metal-binding</keyword>
<feature type="region of interest" description="Disordered" evidence="2">
    <location>
        <begin position="498"/>
        <end position="576"/>
    </location>
</feature>
<feature type="region of interest" description="Disordered" evidence="2">
    <location>
        <begin position="992"/>
        <end position="1035"/>
    </location>
</feature>
<feature type="compositionally biased region" description="Basic and acidic residues" evidence="2">
    <location>
        <begin position="1012"/>
        <end position="1031"/>
    </location>
</feature>
<keyword evidence="1" id="KW-0862">Zinc</keyword>
<dbReference type="InterPro" id="IPR036875">
    <property type="entry name" value="Znf_CCHC_sf"/>
</dbReference>
<evidence type="ECO:0000256" key="2">
    <source>
        <dbReference type="SAM" id="MobiDB-lite"/>
    </source>
</evidence>
<feature type="compositionally biased region" description="Basic and acidic residues" evidence="2">
    <location>
        <begin position="351"/>
        <end position="367"/>
    </location>
</feature>
<dbReference type="Proteomes" id="UP000604825">
    <property type="component" value="Unassembled WGS sequence"/>
</dbReference>
<dbReference type="InterPro" id="IPR053253">
    <property type="entry name" value="Sex_diff_modulator"/>
</dbReference>